<evidence type="ECO:0000313" key="1">
    <source>
        <dbReference type="EMBL" id="KAJ2972125.1"/>
    </source>
</evidence>
<comment type="caution">
    <text evidence="1">The sequence shown here is derived from an EMBL/GenBank/DDBJ whole genome shotgun (WGS) entry which is preliminary data.</text>
</comment>
<dbReference type="Proteomes" id="UP001144978">
    <property type="component" value="Unassembled WGS sequence"/>
</dbReference>
<reference evidence="1" key="1">
    <citation type="submission" date="2022-08" db="EMBL/GenBank/DDBJ databases">
        <title>Genome Sequence of Pycnoporus sanguineus.</title>
        <authorList>
            <person name="Buettner E."/>
        </authorList>
    </citation>
    <scope>NUCLEOTIDE SEQUENCE</scope>
    <source>
        <strain evidence="1">CG-C14</strain>
    </source>
</reference>
<keyword evidence="2" id="KW-1185">Reference proteome</keyword>
<protein>
    <submittedName>
        <fullName evidence="1">Uncharacterized protein</fullName>
    </submittedName>
</protein>
<organism evidence="1 2">
    <name type="scientific">Trametes sanguinea</name>
    <dbReference type="NCBI Taxonomy" id="158606"/>
    <lineage>
        <taxon>Eukaryota</taxon>
        <taxon>Fungi</taxon>
        <taxon>Dikarya</taxon>
        <taxon>Basidiomycota</taxon>
        <taxon>Agaricomycotina</taxon>
        <taxon>Agaricomycetes</taxon>
        <taxon>Polyporales</taxon>
        <taxon>Polyporaceae</taxon>
        <taxon>Trametes</taxon>
    </lineage>
</organism>
<accession>A0ACC1MYN7</accession>
<dbReference type="EMBL" id="JANSHE010005215">
    <property type="protein sequence ID" value="KAJ2972125.1"/>
    <property type="molecule type" value="Genomic_DNA"/>
</dbReference>
<evidence type="ECO:0000313" key="2">
    <source>
        <dbReference type="Proteomes" id="UP001144978"/>
    </source>
</evidence>
<name>A0ACC1MYN7_9APHY</name>
<gene>
    <name evidence="1" type="ORF">NUW54_g12340</name>
</gene>
<proteinExistence type="predicted"/>
<sequence>MYTFPSIVTHTQAKFSLIGLTKTTDGRHERTFASAENKVLLDAAEAAPDHMLRLAVAHILAHDPPVAQVNQVDLLYGARGLA</sequence>